<evidence type="ECO:0000313" key="3">
    <source>
        <dbReference type="Proteomes" id="UP000182762"/>
    </source>
</evidence>
<dbReference type="Proteomes" id="UP000182762">
    <property type="component" value="Unassembled WGS sequence"/>
</dbReference>
<reference evidence="2 3" key="1">
    <citation type="submission" date="2016-10" db="EMBL/GenBank/DDBJ databases">
        <authorList>
            <person name="Varghese N."/>
            <person name="Submissions S."/>
        </authorList>
    </citation>
    <scope>NUCLEOTIDE SEQUENCE [LARGE SCALE GENOMIC DNA]</scope>
    <source>
        <strain evidence="2 3">DSM 13796</strain>
    </source>
</reference>
<comment type="caution">
    <text evidence="2">The sequence shown here is derived from an EMBL/GenBank/DDBJ whole genome shotgun (WGS) entry which is preliminary data.</text>
</comment>
<dbReference type="SUPFAM" id="SSF109854">
    <property type="entry name" value="DinB/YfiT-like putative metalloenzymes"/>
    <property type="match status" value="1"/>
</dbReference>
<sequence length="156" mass="18637">MNTIDFLEFNLKETRRRSEIVWNSIPEDKLNWKPDEDAMTCIEMVRHVLEAEHYYCLAIKNRASIENFDSPFDKRPFISIKDELDFAEPYHRQFINSLQFFSSEDLENIKIDRSDEGYIRSLGDMLMRIAYHEAVHTGQLLDYLRTMGVPRPKIWD</sequence>
<dbReference type="InterPro" id="IPR034660">
    <property type="entry name" value="DinB/YfiT-like"/>
</dbReference>
<evidence type="ECO:0000313" key="2">
    <source>
        <dbReference type="EMBL" id="SFQ87655.1"/>
    </source>
</evidence>
<evidence type="ECO:0000259" key="1">
    <source>
        <dbReference type="Pfam" id="PF12867"/>
    </source>
</evidence>
<dbReference type="EMBL" id="FOXX01000022">
    <property type="protein sequence ID" value="SFQ87655.1"/>
    <property type="molecule type" value="Genomic_DNA"/>
</dbReference>
<dbReference type="InterPro" id="IPR024775">
    <property type="entry name" value="DinB-like"/>
</dbReference>
<protein>
    <submittedName>
        <fullName evidence="2">Uncharacterized damage-inducible protein DinB (Forms a four-helix bundle)</fullName>
    </submittedName>
</protein>
<dbReference type="RefSeq" id="WP_061803084.1">
    <property type="nucleotide sequence ID" value="NZ_FOXX01000022.1"/>
</dbReference>
<dbReference type="Pfam" id="PF12867">
    <property type="entry name" value="DinB_2"/>
    <property type="match status" value="1"/>
</dbReference>
<dbReference type="Gene3D" id="1.20.120.450">
    <property type="entry name" value="dinb family like domain"/>
    <property type="match status" value="1"/>
</dbReference>
<proteinExistence type="predicted"/>
<accession>A0A1I6C3K3</accession>
<name>A0A1I6C3K3_9BACI</name>
<dbReference type="GeneID" id="93713379"/>
<feature type="domain" description="DinB-like" evidence="1">
    <location>
        <begin position="11"/>
        <end position="140"/>
    </location>
</feature>
<gene>
    <name evidence="2" type="ORF">SAMN02745910_04864</name>
</gene>
<keyword evidence="3" id="KW-1185">Reference proteome</keyword>
<organism evidence="2 3">
    <name type="scientific">Priestia endophytica DSM 13796</name>
    <dbReference type="NCBI Taxonomy" id="1121089"/>
    <lineage>
        <taxon>Bacteria</taxon>
        <taxon>Bacillati</taxon>
        <taxon>Bacillota</taxon>
        <taxon>Bacilli</taxon>
        <taxon>Bacillales</taxon>
        <taxon>Bacillaceae</taxon>
        <taxon>Priestia</taxon>
    </lineage>
</organism>